<dbReference type="NCBIfam" id="NF007739">
    <property type="entry name" value="PRK10419.1"/>
    <property type="match status" value="2"/>
</dbReference>
<dbReference type="SMART" id="SM00382">
    <property type="entry name" value="AAA"/>
    <property type="match status" value="2"/>
</dbReference>
<dbReference type="NCBIfam" id="NF008453">
    <property type="entry name" value="PRK11308.1"/>
    <property type="match status" value="2"/>
</dbReference>
<dbReference type="PROSITE" id="PS00211">
    <property type="entry name" value="ABC_TRANSPORTER_1"/>
    <property type="match status" value="2"/>
</dbReference>
<dbReference type="Proteomes" id="UP001235712">
    <property type="component" value="Unassembled WGS sequence"/>
</dbReference>
<dbReference type="InterPro" id="IPR003593">
    <property type="entry name" value="AAA+_ATPase"/>
</dbReference>
<evidence type="ECO:0000256" key="4">
    <source>
        <dbReference type="ARBA" id="ARBA00022840"/>
    </source>
</evidence>
<dbReference type="InterPro" id="IPR050319">
    <property type="entry name" value="ABC_transp_ATP-bind"/>
</dbReference>
<dbReference type="SUPFAM" id="SSF52540">
    <property type="entry name" value="P-loop containing nucleoside triphosphate hydrolases"/>
    <property type="match status" value="2"/>
</dbReference>
<keyword evidence="2" id="KW-0813">Transport</keyword>
<dbReference type="RefSeq" id="WP_307247801.1">
    <property type="nucleotide sequence ID" value="NZ_JAUSQZ010000001.1"/>
</dbReference>
<evidence type="ECO:0000313" key="6">
    <source>
        <dbReference type="EMBL" id="MDP9829536.1"/>
    </source>
</evidence>
<dbReference type="InterPro" id="IPR027417">
    <property type="entry name" value="P-loop_NTPase"/>
</dbReference>
<evidence type="ECO:0000256" key="1">
    <source>
        <dbReference type="ARBA" id="ARBA00005417"/>
    </source>
</evidence>
<evidence type="ECO:0000256" key="2">
    <source>
        <dbReference type="ARBA" id="ARBA00022448"/>
    </source>
</evidence>
<accession>A0ABT9PA09</accession>
<organism evidence="6 7">
    <name type="scientific">Kineosporia succinea</name>
    <dbReference type="NCBI Taxonomy" id="84632"/>
    <lineage>
        <taxon>Bacteria</taxon>
        <taxon>Bacillati</taxon>
        <taxon>Actinomycetota</taxon>
        <taxon>Actinomycetes</taxon>
        <taxon>Kineosporiales</taxon>
        <taxon>Kineosporiaceae</taxon>
        <taxon>Kineosporia</taxon>
    </lineage>
</organism>
<dbReference type="GO" id="GO:0005524">
    <property type="term" value="F:ATP binding"/>
    <property type="evidence" value="ECO:0007669"/>
    <property type="project" value="UniProtKB-KW"/>
</dbReference>
<dbReference type="Pfam" id="PF00005">
    <property type="entry name" value="ABC_tran"/>
    <property type="match status" value="2"/>
</dbReference>
<gene>
    <name evidence="6" type="ORF">J2S57_005285</name>
</gene>
<sequence length="532" mass="57835">MSDKPLLKVSNLAVSYRGGEIPAVRDVSFELGAGEMLAIVGESGSGKSTTALSVMGLLPPGAGIDHGTIEFDGRRIDHLGERAMRSLRGASIGLVPQDPTVSLDPTQRVGTQIAEALVIHGQETRRTAAVRAVEILAEAGVDDPGRRARQYPHEFSGGMRQRVLIGIAWACKPRLIIADEPTSALDVTVQKQVLDRIDRLTAESGTSVVLVTHDLGVAAERAQHVVVMSGGRVVESGPSRQVLENPQEEYTRKLLDSLPTRRTQRASTRPAVTTGEPLVVVKDLVKEFHTRDEAGQHLKFRAVGGVDLQVRRGETLSIVGESGSGKSTTARMIMCLEPPTSGTVEFDGIDTGALKAKELRLLRRRFQIVHQNPYASLSPRFTLAEIIEEPMRAFAAGTKTERRERAVELLERVGLPGNYATRRASELSGGQRQRVAIARALALRPDLVVCDEPVSALDVTVQAQVLDLLAELQDEFGLSYLFISHDLTVVRAISDRVAVMRRGEVVETGDCEQIFTDPQHEYTRTLLNAVPA</sequence>
<keyword evidence="7" id="KW-1185">Reference proteome</keyword>
<keyword evidence="3" id="KW-0547">Nucleotide-binding</keyword>
<dbReference type="EMBL" id="JAUSQZ010000001">
    <property type="protein sequence ID" value="MDP9829536.1"/>
    <property type="molecule type" value="Genomic_DNA"/>
</dbReference>
<dbReference type="PANTHER" id="PTHR43776:SF7">
    <property type="entry name" value="D,D-DIPEPTIDE TRANSPORT ATP-BINDING PROTEIN DDPF-RELATED"/>
    <property type="match status" value="1"/>
</dbReference>
<proteinExistence type="inferred from homology"/>
<dbReference type="InterPro" id="IPR017871">
    <property type="entry name" value="ABC_transporter-like_CS"/>
</dbReference>
<name>A0ABT9PA09_9ACTN</name>
<dbReference type="InterPro" id="IPR003439">
    <property type="entry name" value="ABC_transporter-like_ATP-bd"/>
</dbReference>
<evidence type="ECO:0000259" key="5">
    <source>
        <dbReference type="PROSITE" id="PS50893"/>
    </source>
</evidence>
<dbReference type="InterPro" id="IPR013563">
    <property type="entry name" value="Oligopep_ABC_C"/>
</dbReference>
<evidence type="ECO:0000313" key="7">
    <source>
        <dbReference type="Proteomes" id="UP001235712"/>
    </source>
</evidence>
<dbReference type="PROSITE" id="PS50893">
    <property type="entry name" value="ABC_TRANSPORTER_2"/>
    <property type="match status" value="2"/>
</dbReference>
<reference evidence="6 7" key="1">
    <citation type="submission" date="2023-07" db="EMBL/GenBank/DDBJ databases">
        <title>Sequencing the genomes of 1000 actinobacteria strains.</title>
        <authorList>
            <person name="Klenk H.-P."/>
        </authorList>
    </citation>
    <scope>NUCLEOTIDE SEQUENCE [LARGE SCALE GENOMIC DNA]</scope>
    <source>
        <strain evidence="6 7">DSM 44388</strain>
    </source>
</reference>
<feature type="domain" description="ABC transporter" evidence="5">
    <location>
        <begin position="279"/>
        <end position="527"/>
    </location>
</feature>
<protein>
    <submittedName>
        <fullName evidence="6">Peptide/nickel transport system ATP-binding protein</fullName>
    </submittedName>
</protein>
<dbReference type="Pfam" id="PF08352">
    <property type="entry name" value="oligo_HPY"/>
    <property type="match status" value="2"/>
</dbReference>
<dbReference type="PANTHER" id="PTHR43776">
    <property type="entry name" value="TRANSPORT ATP-BINDING PROTEIN"/>
    <property type="match status" value="1"/>
</dbReference>
<dbReference type="Gene3D" id="3.40.50.300">
    <property type="entry name" value="P-loop containing nucleotide triphosphate hydrolases"/>
    <property type="match status" value="2"/>
</dbReference>
<dbReference type="CDD" id="cd03257">
    <property type="entry name" value="ABC_NikE_OppD_transporters"/>
    <property type="match status" value="2"/>
</dbReference>
<evidence type="ECO:0000256" key="3">
    <source>
        <dbReference type="ARBA" id="ARBA00022741"/>
    </source>
</evidence>
<comment type="similarity">
    <text evidence="1">Belongs to the ABC transporter superfamily.</text>
</comment>
<feature type="domain" description="ABC transporter" evidence="5">
    <location>
        <begin position="7"/>
        <end position="255"/>
    </location>
</feature>
<keyword evidence="4 6" id="KW-0067">ATP-binding</keyword>
<comment type="caution">
    <text evidence="6">The sequence shown here is derived from an EMBL/GenBank/DDBJ whole genome shotgun (WGS) entry which is preliminary data.</text>
</comment>